<dbReference type="InterPro" id="IPR053061">
    <property type="entry name" value="AN1-type_zinc_finger"/>
</dbReference>
<evidence type="ECO:0000256" key="2">
    <source>
        <dbReference type="ARBA" id="ARBA00022771"/>
    </source>
</evidence>
<evidence type="ECO:0000259" key="7">
    <source>
        <dbReference type="PROSITE" id="PS50053"/>
    </source>
</evidence>
<feature type="region of interest" description="Disordered" evidence="6">
    <location>
        <begin position="136"/>
        <end position="300"/>
    </location>
</feature>
<feature type="domain" description="AN1-type" evidence="8">
    <location>
        <begin position="910"/>
        <end position="957"/>
    </location>
</feature>
<feature type="region of interest" description="Disordered" evidence="6">
    <location>
        <begin position="688"/>
        <end position="708"/>
    </location>
</feature>
<evidence type="ECO:0000256" key="1">
    <source>
        <dbReference type="ARBA" id="ARBA00022723"/>
    </source>
</evidence>
<evidence type="ECO:0000313" key="10">
    <source>
        <dbReference type="Proteomes" id="UP000054324"/>
    </source>
</evidence>
<feature type="compositionally biased region" description="Basic and acidic residues" evidence="6">
    <location>
        <begin position="617"/>
        <end position="634"/>
    </location>
</feature>
<feature type="compositionally biased region" description="Polar residues" evidence="6">
    <location>
        <begin position="268"/>
        <end position="291"/>
    </location>
</feature>
<dbReference type="SUPFAM" id="SSF118310">
    <property type="entry name" value="AN1-like Zinc finger"/>
    <property type="match status" value="1"/>
</dbReference>
<feature type="compositionally biased region" description="Polar residues" evidence="6">
    <location>
        <begin position="690"/>
        <end position="703"/>
    </location>
</feature>
<dbReference type="InterPro" id="IPR000058">
    <property type="entry name" value="Znf_AN1"/>
</dbReference>
<name>A0A075AIJ3_OPIVI</name>
<dbReference type="GO" id="GO:0008270">
    <property type="term" value="F:zinc ion binding"/>
    <property type="evidence" value="ECO:0007669"/>
    <property type="project" value="UniProtKB-KW"/>
</dbReference>
<feature type="compositionally biased region" description="Acidic residues" evidence="6">
    <location>
        <begin position="479"/>
        <end position="501"/>
    </location>
</feature>
<dbReference type="SUPFAM" id="SSF54236">
    <property type="entry name" value="Ubiquitin-like"/>
    <property type="match status" value="1"/>
</dbReference>
<dbReference type="KEGG" id="ovi:T265_02099"/>
<gene>
    <name evidence="9" type="ORF">T265_02099</name>
</gene>
<dbReference type="Pfam" id="PF01428">
    <property type="entry name" value="zf-AN1"/>
    <property type="match status" value="1"/>
</dbReference>
<feature type="region of interest" description="Disordered" evidence="6">
    <location>
        <begin position="724"/>
        <end position="769"/>
    </location>
</feature>
<dbReference type="PROSITE" id="PS51039">
    <property type="entry name" value="ZF_AN1"/>
    <property type="match status" value="1"/>
</dbReference>
<feature type="compositionally biased region" description="Polar residues" evidence="6">
    <location>
        <begin position="724"/>
        <end position="757"/>
    </location>
</feature>
<dbReference type="STRING" id="6198.A0A075AIJ3"/>
<dbReference type="GeneID" id="20316287"/>
<evidence type="ECO:0000256" key="3">
    <source>
        <dbReference type="ARBA" id="ARBA00022833"/>
    </source>
</evidence>
<dbReference type="CDD" id="cd01802">
    <property type="entry name" value="Ubl_ZFAND4"/>
    <property type="match status" value="1"/>
</dbReference>
<dbReference type="SMART" id="SM00213">
    <property type="entry name" value="UBQ"/>
    <property type="match status" value="1"/>
</dbReference>
<feature type="domain" description="Ubiquitin-like" evidence="7">
    <location>
        <begin position="3"/>
        <end position="78"/>
    </location>
</feature>
<feature type="region of interest" description="Disordered" evidence="6">
    <location>
        <begin position="878"/>
        <end position="909"/>
    </location>
</feature>
<dbReference type="InterPro" id="IPR029071">
    <property type="entry name" value="Ubiquitin-like_domsf"/>
</dbReference>
<feature type="compositionally biased region" description="Low complexity" evidence="6">
    <location>
        <begin position="382"/>
        <end position="392"/>
    </location>
</feature>
<dbReference type="PRINTS" id="PR00348">
    <property type="entry name" value="UBIQUITIN"/>
</dbReference>
<sequence>MLMDLFIETLTGVSFGLRVSPAETVMSIKSKIQRAEGIPITQQHLIWQNGELDDHRRLRDYSISAGSTIRLVLGLRGGPLNAHRIPPLRLTPIQLTPAAPSSSFLPRIHRMSSASTRLTQLSRFHFPALCSTGFSSDSTPGLQQNGSTLSPSSETLVNLSQSEASTSSATIGRNPRATSDTPSLSRKPTTKSSLGSSPRLAGPFSSEEVHNHVDPSSDQPSKPSCSTADPSQYHSSPLASRKEDTIVKFPSSQPDVCDSAVDDPPSFGSVNGPCSTKSADSASPQTTSRQTPAALDYPPLFPLSGSSRPSFSSFDVSPYWRLYEPSRITTLPKSFTRNLFSVASTPEPGRDSPPSAAPVDCDSRKLTVPKSEGNCTLDGEESSSPTTGTETNAAAAAAAATLLAGILSSSGDRLDFPIQTSGNERTTICHPRYPYHWIRRTTPLNEDGEVQHRLITSGSFWDPDEVGEDCDLLYNMFDAETERDDDDVDEDDDGEGEDDESVEARGAYDGEMDDDDSLADLEDYLFYYRTGDLLFGPPSLTSICPPYFYAVRDTFGTESEADFGVYTTRTMKDSHPVGQRNEKSWREECSQLAEKVNDLKNKMNELRIRRQHRQKVRSHEQPVCERTVPERNSETQDSPNKPLNITSQNVLGSEIGKSESSSNTLPVAVYSSEAVISSNQSVDAKVLQETAGTSSPEPSQVSNPRRRRFATVTPPKFLSLLRSSQQDFTTEPTDSGVQSSAVARIPSTVSSDNQFTRSIPAPLSPLPRDRNRRSFYSVLRPLSSSTSCQSREAPTLVGKSSCSLLSTPECKPPIHFRSSLLSHSLGVSNSSGNAVRPQTSAVPVTSGSRILPELTERPRPLVSSGELPVVNRSTSVEKSILPAIPTTSGKSEPSTVPKSPPRPTYSPSSSMRRKRCALCLRRTGLVNSYSCRCGRNFCSRHRYAEVHTCPFDYKAEGRQALIDANPVVTASKLPKI</sequence>
<keyword evidence="3" id="KW-0862">Zinc</keyword>
<proteinExistence type="predicted"/>
<dbReference type="InterPro" id="IPR019956">
    <property type="entry name" value="Ubiquitin_dom"/>
</dbReference>
<feature type="compositionally biased region" description="Polar residues" evidence="6">
    <location>
        <begin position="216"/>
        <end position="238"/>
    </location>
</feature>
<evidence type="ECO:0000256" key="5">
    <source>
        <dbReference type="SAM" id="Coils"/>
    </source>
</evidence>
<dbReference type="InterPro" id="IPR000626">
    <property type="entry name" value="Ubiquitin-like_dom"/>
</dbReference>
<dbReference type="EMBL" id="KL596642">
    <property type="protein sequence ID" value="KER31734.1"/>
    <property type="molecule type" value="Genomic_DNA"/>
</dbReference>
<evidence type="ECO:0000256" key="6">
    <source>
        <dbReference type="SAM" id="MobiDB-lite"/>
    </source>
</evidence>
<dbReference type="OrthoDB" id="756206at2759"/>
<feature type="region of interest" description="Disordered" evidence="6">
    <location>
        <begin position="479"/>
        <end position="516"/>
    </location>
</feature>
<accession>A0A075AIJ3</accession>
<evidence type="ECO:0000313" key="9">
    <source>
        <dbReference type="EMBL" id="KER31734.1"/>
    </source>
</evidence>
<dbReference type="Proteomes" id="UP000054324">
    <property type="component" value="Unassembled WGS sequence"/>
</dbReference>
<dbReference type="CTD" id="20316287"/>
<feature type="region of interest" description="Disordered" evidence="6">
    <location>
        <begin position="343"/>
        <end position="392"/>
    </location>
</feature>
<dbReference type="RefSeq" id="XP_009164522.1">
    <property type="nucleotide sequence ID" value="XM_009166258.1"/>
</dbReference>
<keyword evidence="1" id="KW-0479">Metal-binding</keyword>
<evidence type="ECO:0000256" key="4">
    <source>
        <dbReference type="PROSITE-ProRule" id="PRU00449"/>
    </source>
</evidence>
<dbReference type="PANTHER" id="PTHR46728:SF1">
    <property type="entry name" value="AN1-TYPE ZINC FINGER PROTEIN 4"/>
    <property type="match status" value="1"/>
</dbReference>
<organism evidence="9 10">
    <name type="scientific">Opisthorchis viverrini</name>
    <name type="common">Southeast Asian liver fluke</name>
    <dbReference type="NCBI Taxonomy" id="6198"/>
    <lineage>
        <taxon>Eukaryota</taxon>
        <taxon>Metazoa</taxon>
        <taxon>Spiralia</taxon>
        <taxon>Lophotrochozoa</taxon>
        <taxon>Platyhelminthes</taxon>
        <taxon>Trematoda</taxon>
        <taxon>Digenea</taxon>
        <taxon>Opisthorchiida</taxon>
        <taxon>Opisthorchiata</taxon>
        <taxon>Opisthorchiidae</taxon>
        <taxon>Opisthorchis</taxon>
    </lineage>
</organism>
<dbReference type="SMART" id="SM00154">
    <property type="entry name" value="ZnF_AN1"/>
    <property type="match status" value="1"/>
</dbReference>
<evidence type="ECO:0008006" key="11">
    <source>
        <dbReference type="Google" id="ProtNLM"/>
    </source>
</evidence>
<keyword evidence="10" id="KW-1185">Reference proteome</keyword>
<feature type="compositionally biased region" description="Polar residues" evidence="6">
    <location>
        <begin position="885"/>
        <end position="896"/>
    </location>
</feature>
<dbReference type="Gene3D" id="4.10.1110.10">
    <property type="entry name" value="AN1-like Zinc finger"/>
    <property type="match status" value="1"/>
</dbReference>
<keyword evidence="2 4" id="KW-0863">Zinc-finger</keyword>
<feature type="compositionally biased region" description="Polar residues" evidence="6">
    <location>
        <begin position="136"/>
        <end position="196"/>
    </location>
</feature>
<dbReference type="Gene3D" id="3.10.20.90">
    <property type="entry name" value="Phosphatidylinositol 3-kinase Catalytic Subunit, Chain A, domain 1"/>
    <property type="match status" value="1"/>
</dbReference>
<reference evidence="9 10" key="1">
    <citation type="submission" date="2013-11" db="EMBL/GenBank/DDBJ databases">
        <title>Opisthorchis viverrini - life in the bile duct.</title>
        <authorList>
            <person name="Young N.D."/>
            <person name="Nagarajan N."/>
            <person name="Lin S.J."/>
            <person name="Korhonen P.K."/>
            <person name="Jex A.R."/>
            <person name="Hall R.S."/>
            <person name="Safavi-Hemami H."/>
            <person name="Kaewkong W."/>
            <person name="Bertrand D."/>
            <person name="Gao S."/>
            <person name="Seet Q."/>
            <person name="Wongkham S."/>
            <person name="Teh B.T."/>
            <person name="Wongkham C."/>
            <person name="Intapan P.M."/>
            <person name="Maleewong W."/>
            <person name="Yang X."/>
            <person name="Hu M."/>
            <person name="Wang Z."/>
            <person name="Hofmann A."/>
            <person name="Sternberg P.W."/>
            <person name="Tan P."/>
            <person name="Wang J."/>
            <person name="Gasser R.B."/>
        </authorList>
    </citation>
    <scope>NUCLEOTIDE SEQUENCE [LARGE SCALE GENOMIC DNA]</scope>
</reference>
<protein>
    <recommendedName>
        <fullName evidence="11">AN1-like Zinc finger</fullName>
    </recommendedName>
</protein>
<dbReference type="Pfam" id="PF00240">
    <property type="entry name" value="ubiquitin"/>
    <property type="match status" value="1"/>
</dbReference>
<dbReference type="PROSITE" id="PS50053">
    <property type="entry name" value="UBIQUITIN_2"/>
    <property type="match status" value="1"/>
</dbReference>
<dbReference type="InterPro" id="IPR035896">
    <property type="entry name" value="AN1-like_Znf"/>
</dbReference>
<feature type="region of interest" description="Disordered" evidence="6">
    <location>
        <begin position="610"/>
        <end position="646"/>
    </location>
</feature>
<feature type="compositionally biased region" description="Polar residues" evidence="6">
    <location>
        <begin position="635"/>
        <end position="646"/>
    </location>
</feature>
<dbReference type="AlphaFoldDB" id="A0A075AIJ3"/>
<dbReference type="PANTHER" id="PTHR46728">
    <property type="entry name" value="AN1-TYPE ZINC FINGER PROTEIN 4"/>
    <property type="match status" value="1"/>
</dbReference>
<evidence type="ECO:0000259" key="8">
    <source>
        <dbReference type="PROSITE" id="PS51039"/>
    </source>
</evidence>
<feature type="coiled-coil region" evidence="5">
    <location>
        <begin position="582"/>
        <end position="609"/>
    </location>
</feature>
<keyword evidence="5" id="KW-0175">Coiled coil</keyword>